<dbReference type="RefSeq" id="WP_238301649.1">
    <property type="nucleotide sequence ID" value="NZ_BPQM01000025.1"/>
</dbReference>
<name>A0AA37HLU6_9HYPH</name>
<reference evidence="2" key="1">
    <citation type="journal article" date="2016" name="Front. Microbiol.">
        <title>Genome Sequence of the Piezophilic, Mesophilic Sulfate-Reducing Bacterium Desulfovibrio indicus J2T.</title>
        <authorList>
            <person name="Cao J."/>
            <person name="Maignien L."/>
            <person name="Shao Z."/>
            <person name="Alain K."/>
            <person name="Jebbar M."/>
        </authorList>
    </citation>
    <scope>NUCLEOTIDE SEQUENCE</scope>
    <source>
        <strain evidence="2">NBRC 103626</strain>
    </source>
</reference>
<evidence type="ECO:0000256" key="1">
    <source>
        <dbReference type="SAM" id="Phobius"/>
    </source>
</evidence>
<keyword evidence="1" id="KW-0812">Transmembrane</keyword>
<keyword evidence="1" id="KW-0472">Membrane</keyword>
<feature type="transmembrane region" description="Helical" evidence="1">
    <location>
        <begin position="20"/>
        <end position="45"/>
    </location>
</feature>
<evidence type="ECO:0000313" key="3">
    <source>
        <dbReference type="Proteomes" id="UP001055108"/>
    </source>
</evidence>
<protein>
    <submittedName>
        <fullName evidence="2">Uncharacterized protein</fullName>
    </submittedName>
</protein>
<proteinExistence type="predicted"/>
<comment type="caution">
    <text evidence="2">The sequence shown here is derived from an EMBL/GenBank/DDBJ whole genome shotgun (WGS) entry which is preliminary data.</text>
</comment>
<dbReference type="EMBL" id="BPQM01000025">
    <property type="protein sequence ID" value="GJD77920.1"/>
    <property type="molecule type" value="Genomic_DNA"/>
</dbReference>
<reference evidence="2" key="2">
    <citation type="submission" date="2021-08" db="EMBL/GenBank/DDBJ databases">
        <authorList>
            <person name="Tani A."/>
            <person name="Ola A."/>
            <person name="Ogura Y."/>
            <person name="Katsura K."/>
            <person name="Hayashi T."/>
        </authorList>
    </citation>
    <scope>NUCLEOTIDE SEQUENCE</scope>
    <source>
        <strain evidence="2">NBRC 103626</strain>
    </source>
</reference>
<accession>A0AA37HLU6</accession>
<gene>
    <name evidence="2" type="ORF">NBEOAGPD_1132</name>
</gene>
<organism evidence="2 3">
    <name type="scientific">Methylobacterium gregans</name>
    <dbReference type="NCBI Taxonomy" id="374424"/>
    <lineage>
        <taxon>Bacteria</taxon>
        <taxon>Pseudomonadati</taxon>
        <taxon>Pseudomonadota</taxon>
        <taxon>Alphaproteobacteria</taxon>
        <taxon>Hyphomicrobiales</taxon>
        <taxon>Methylobacteriaceae</taxon>
        <taxon>Methylobacterium</taxon>
    </lineage>
</organism>
<dbReference type="Proteomes" id="UP001055108">
    <property type="component" value="Unassembled WGS sequence"/>
</dbReference>
<sequence>MSARTGASSSREGRNLSRDLLRRIVISASLYLFVAVAVMAAAFVLDRLEPDADGALADLGTDPGAEILTSSVTPWTEAR</sequence>
<evidence type="ECO:0000313" key="2">
    <source>
        <dbReference type="EMBL" id="GJD77920.1"/>
    </source>
</evidence>
<keyword evidence="3" id="KW-1185">Reference proteome</keyword>
<dbReference type="AlphaFoldDB" id="A0AA37HLU6"/>
<keyword evidence="1" id="KW-1133">Transmembrane helix</keyword>